<dbReference type="Proteomes" id="UP000558488">
    <property type="component" value="Unassembled WGS sequence"/>
</dbReference>
<reference evidence="3 4" key="1">
    <citation type="journal article" date="2020" name="Nature">
        <title>Six reference-quality genomes reveal evolution of bat adaptations.</title>
        <authorList>
            <person name="Jebb D."/>
            <person name="Huang Z."/>
            <person name="Pippel M."/>
            <person name="Hughes G.M."/>
            <person name="Lavrichenko K."/>
            <person name="Devanna P."/>
            <person name="Winkler S."/>
            <person name="Jermiin L.S."/>
            <person name="Skirmuntt E.C."/>
            <person name="Katzourakis A."/>
            <person name="Burkitt-Gray L."/>
            <person name="Ray D.A."/>
            <person name="Sullivan K.A.M."/>
            <person name="Roscito J.G."/>
            <person name="Kirilenko B.M."/>
            <person name="Davalos L.M."/>
            <person name="Corthals A.P."/>
            <person name="Power M.L."/>
            <person name="Jones G."/>
            <person name="Ransome R.D."/>
            <person name="Dechmann D.K.N."/>
            <person name="Locatelli A.G."/>
            <person name="Puechmaille S.J."/>
            <person name="Fedrigo O."/>
            <person name="Jarvis E.D."/>
            <person name="Hiller M."/>
            <person name="Vernes S.C."/>
            <person name="Myers E.W."/>
            <person name="Teeling E.C."/>
        </authorList>
    </citation>
    <scope>NUCLEOTIDE SEQUENCE [LARGE SCALE GENOMIC DNA]</scope>
    <source>
        <strain evidence="3">MPipKuh1</strain>
        <tissue evidence="3">Flight muscle</tissue>
    </source>
</reference>
<evidence type="ECO:0000256" key="2">
    <source>
        <dbReference type="SAM" id="SignalP"/>
    </source>
</evidence>
<protein>
    <submittedName>
        <fullName evidence="3">Uncharacterized protein</fullName>
    </submittedName>
</protein>
<comment type="caution">
    <text evidence="3">The sequence shown here is derived from an EMBL/GenBank/DDBJ whole genome shotgun (WGS) entry which is preliminary data.</text>
</comment>
<evidence type="ECO:0000256" key="1">
    <source>
        <dbReference type="SAM" id="MobiDB-lite"/>
    </source>
</evidence>
<organism evidence="3 4">
    <name type="scientific">Pipistrellus kuhlii</name>
    <name type="common">Kuhl's pipistrelle</name>
    <dbReference type="NCBI Taxonomy" id="59472"/>
    <lineage>
        <taxon>Eukaryota</taxon>
        <taxon>Metazoa</taxon>
        <taxon>Chordata</taxon>
        <taxon>Craniata</taxon>
        <taxon>Vertebrata</taxon>
        <taxon>Euteleostomi</taxon>
        <taxon>Mammalia</taxon>
        <taxon>Eutheria</taxon>
        <taxon>Laurasiatheria</taxon>
        <taxon>Chiroptera</taxon>
        <taxon>Yangochiroptera</taxon>
        <taxon>Vespertilionidae</taxon>
        <taxon>Pipistrellus</taxon>
    </lineage>
</organism>
<accession>A0A7J8B1U5</accession>
<keyword evidence="2" id="KW-0732">Signal</keyword>
<evidence type="ECO:0000313" key="3">
    <source>
        <dbReference type="EMBL" id="KAF6392456.1"/>
    </source>
</evidence>
<name>A0A7J8B1U5_PIPKU</name>
<feature type="chain" id="PRO_5029629034" evidence="2">
    <location>
        <begin position="37"/>
        <end position="138"/>
    </location>
</feature>
<proteinExistence type="predicted"/>
<dbReference type="EMBL" id="JACAGB010000001">
    <property type="protein sequence ID" value="KAF6392456.1"/>
    <property type="molecule type" value="Genomic_DNA"/>
</dbReference>
<evidence type="ECO:0000313" key="4">
    <source>
        <dbReference type="Proteomes" id="UP000558488"/>
    </source>
</evidence>
<keyword evidence="4" id="KW-1185">Reference proteome</keyword>
<feature type="region of interest" description="Disordered" evidence="1">
    <location>
        <begin position="102"/>
        <end position="138"/>
    </location>
</feature>
<gene>
    <name evidence="3" type="ORF">mPipKuh1_007671</name>
</gene>
<feature type="signal peptide" evidence="2">
    <location>
        <begin position="1"/>
        <end position="36"/>
    </location>
</feature>
<sequence>MITLGGCGPLTSESPPSRNPSSDSLLLLLWLTQCTALCQETAAPSKVHFPDRSCPRPPQGWSRQFLCPPLVCLAPKFFSDGGGWPPNSHGKVGARGQLRAMAESSWEQQTDVHMVEQTQTDSRRCNDTAQEESSCRER</sequence>
<feature type="compositionally biased region" description="Polar residues" evidence="1">
    <location>
        <begin position="105"/>
        <end position="120"/>
    </location>
</feature>
<dbReference type="AlphaFoldDB" id="A0A7J8B1U5"/>